<keyword evidence="2 4" id="KW-0862">Zinc</keyword>
<evidence type="ECO:0000313" key="8">
    <source>
        <dbReference type="Proteomes" id="UP001204798"/>
    </source>
</evidence>
<gene>
    <name evidence="7" type="ORF">M2350_001227</name>
</gene>
<comment type="similarity">
    <text evidence="4">Belongs to the zinc-containing alcohol dehydrogenase family.</text>
</comment>
<dbReference type="SUPFAM" id="SSF50129">
    <property type="entry name" value="GroES-like"/>
    <property type="match status" value="1"/>
</dbReference>
<keyword evidence="1 4" id="KW-0479">Metal-binding</keyword>
<dbReference type="RefSeq" id="WP_259094875.1">
    <property type="nucleotide sequence ID" value="NZ_CP130454.1"/>
</dbReference>
<dbReference type="Pfam" id="PF08240">
    <property type="entry name" value="ADH_N"/>
    <property type="match status" value="1"/>
</dbReference>
<reference evidence="7 8" key="1">
    <citation type="submission" date="2022-08" db="EMBL/GenBank/DDBJ databases">
        <title>Bacterial and archaeal communities from various locations to study Microbial Dark Matter (Phase II).</title>
        <authorList>
            <person name="Stepanauskas R."/>
        </authorList>
    </citation>
    <scope>NUCLEOTIDE SEQUENCE [LARGE SCALE GENOMIC DNA]</scope>
    <source>
        <strain evidence="7 8">PD1</strain>
    </source>
</reference>
<evidence type="ECO:0000259" key="6">
    <source>
        <dbReference type="Pfam" id="PF08240"/>
    </source>
</evidence>
<comment type="caution">
    <text evidence="7">The sequence shown here is derived from an EMBL/GenBank/DDBJ whole genome shotgun (WGS) entry which is preliminary data.</text>
</comment>
<name>A0ABT2ELK3_9BACT</name>
<dbReference type="PROSITE" id="PS00059">
    <property type="entry name" value="ADH_ZINC"/>
    <property type="match status" value="1"/>
</dbReference>
<dbReference type="PANTHER" id="PTHR43401">
    <property type="entry name" value="L-THREONINE 3-DEHYDROGENASE"/>
    <property type="match status" value="1"/>
</dbReference>
<dbReference type="InterPro" id="IPR050129">
    <property type="entry name" value="Zn_alcohol_dh"/>
</dbReference>
<keyword evidence="8" id="KW-1185">Reference proteome</keyword>
<proteinExistence type="inferred from homology"/>
<keyword evidence="3" id="KW-0560">Oxidoreductase</keyword>
<dbReference type="Pfam" id="PF00107">
    <property type="entry name" value="ADH_zinc_N"/>
    <property type="match status" value="1"/>
</dbReference>
<evidence type="ECO:0000256" key="3">
    <source>
        <dbReference type="ARBA" id="ARBA00023002"/>
    </source>
</evidence>
<evidence type="ECO:0000259" key="5">
    <source>
        <dbReference type="Pfam" id="PF00107"/>
    </source>
</evidence>
<feature type="domain" description="Alcohol dehydrogenase-like C-terminal" evidence="5">
    <location>
        <begin position="219"/>
        <end position="357"/>
    </location>
</feature>
<sequence>MRAVQFQKSVLRFAIVKALGKWLPKVTTSPLGMVALREVERPKLPSPRWARIRPRLCGICGSDTSVITAKSSLLLSPLTSVPFTFGHEIVGEVIEVGNDVSKVRVGDRVVVEPALSCFVREIEPPCLQCSEGNYACCERVTEGIISAGVQTGYCRDTGGGWSDELVAHEWQLFKVPDEIDDEIAVLTEPFCCALHSVLKAFQCFQGEPKTSLVIGCGTIGLMTIAALRALEKTLGKDPLHLVAVAKYPHQRDWALKLGADEVVNANERVYEKLAELTGAKIFRPELGKPTVLGGFDMVFDCVGSENSLEDAVRWTRANGVLAVVGMPAEPKVNWTSIWFKELKVVGTYAYGIEDWQGKKVRTFELALSLLKENASLFKGFVTHKFPLSRWQQAVQTAIHPGRNRAVKVTMHP</sequence>
<dbReference type="SUPFAM" id="SSF51735">
    <property type="entry name" value="NAD(P)-binding Rossmann-fold domains"/>
    <property type="match status" value="1"/>
</dbReference>
<comment type="cofactor">
    <cofactor evidence="4">
        <name>Zn(2+)</name>
        <dbReference type="ChEBI" id="CHEBI:29105"/>
    </cofactor>
</comment>
<evidence type="ECO:0000256" key="1">
    <source>
        <dbReference type="ARBA" id="ARBA00022723"/>
    </source>
</evidence>
<dbReference type="PANTHER" id="PTHR43401:SF2">
    <property type="entry name" value="L-THREONINE 3-DEHYDROGENASE"/>
    <property type="match status" value="1"/>
</dbReference>
<organism evidence="7 8">
    <name type="scientific">Candidatus Fervidibacter sacchari</name>
    <dbReference type="NCBI Taxonomy" id="1448929"/>
    <lineage>
        <taxon>Bacteria</taxon>
        <taxon>Candidatus Fervidibacterota</taxon>
        <taxon>Candidatus Fervidibacter</taxon>
    </lineage>
</organism>
<evidence type="ECO:0000256" key="4">
    <source>
        <dbReference type="RuleBase" id="RU361277"/>
    </source>
</evidence>
<dbReference type="Gene3D" id="3.90.180.10">
    <property type="entry name" value="Medium-chain alcohol dehydrogenases, catalytic domain"/>
    <property type="match status" value="1"/>
</dbReference>
<dbReference type="EMBL" id="JANUCP010000002">
    <property type="protein sequence ID" value="MCS3918827.1"/>
    <property type="molecule type" value="Genomic_DNA"/>
</dbReference>
<accession>A0ABT2ELK3</accession>
<dbReference type="InterPro" id="IPR002328">
    <property type="entry name" value="ADH_Zn_CS"/>
</dbReference>
<feature type="domain" description="Alcohol dehydrogenase-like N-terminal" evidence="6">
    <location>
        <begin position="47"/>
        <end position="177"/>
    </location>
</feature>
<dbReference type="Proteomes" id="UP001204798">
    <property type="component" value="Unassembled WGS sequence"/>
</dbReference>
<protein>
    <submittedName>
        <fullName evidence="7">Threonine dehydrogenase-like Zn-dependent dehydrogenase</fullName>
    </submittedName>
</protein>
<dbReference type="InterPro" id="IPR013154">
    <property type="entry name" value="ADH-like_N"/>
</dbReference>
<dbReference type="Gene3D" id="3.40.50.720">
    <property type="entry name" value="NAD(P)-binding Rossmann-like Domain"/>
    <property type="match status" value="1"/>
</dbReference>
<dbReference type="InterPro" id="IPR011032">
    <property type="entry name" value="GroES-like_sf"/>
</dbReference>
<evidence type="ECO:0000256" key="2">
    <source>
        <dbReference type="ARBA" id="ARBA00022833"/>
    </source>
</evidence>
<dbReference type="InterPro" id="IPR036291">
    <property type="entry name" value="NAD(P)-bd_dom_sf"/>
</dbReference>
<dbReference type="InterPro" id="IPR013149">
    <property type="entry name" value="ADH-like_C"/>
</dbReference>
<evidence type="ECO:0000313" key="7">
    <source>
        <dbReference type="EMBL" id="MCS3918827.1"/>
    </source>
</evidence>